<dbReference type="Gene3D" id="3.30.1330.90">
    <property type="entry name" value="D-3-phosphoglycerate dehydrogenase, domain 3"/>
    <property type="match status" value="1"/>
</dbReference>
<dbReference type="GO" id="GO:0046872">
    <property type="term" value="F:metal ion binding"/>
    <property type="evidence" value="ECO:0007669"/>
    <property type="project" value="UniProtKB-KW"/>
</dbReference>
<evidence type="ECO:0000256" key="9">
    <source>
        <dbReference type="ARBA" id="ARBA00023239"/>
    </source>
</evidence>
<dbReference type="PANTHER" id="PTHR30182">
    <property type="entry name" value="L-SERINE DEHYDRATASE"/>
    <property type="match status" value="1"/>
</dbReference>
<evidence type="ECO:0000256" key="4">
    <source>
        <dbReference type="ARBA" id="ARBA00022432"/>
    </source>
</evidence>
<name>A0A194ALX8_9BACT</name>
<accession>A0A194ALX8</accession>
<evidence type="ECO:0000256" key="5">
    <source>
        <dbReference type="ARBA" id="ARBA00022485"/>
    </source>
</evidence>
<dbReference type="STRING" id="1592317.DPF_2390"/>
<proteinExistence type="inferred from homology"/>
<evidence type="ECO:0000256" key="8">
    <source>
        <dbReference type="ARBA" id="ARBA00023014"/>
    </source>
</evidence>
<evidence type="ECO:0000256" key="2">
    <source>
        <dbReference type="ARBA" id="ARBA00004742"/>
    </source>
</evidence>
<dbReference type="Pfam" id="PF03313">
    <property type="entry name" value="SDH_alpha"/>
    <property type="match status" value="1"/>
</dbReference>
<comment type="catalytic activity">
    <reaction evidence="10 11">
        <text>L-serine = pyruvate + NH4(+)</text>
        <dbReference type="Rhea" id="RHEA:19169"/>
        <dbReference type="ChEBI" id="CHEBI:15361"/>
        <dbReference type="ChEBI" id="CHEBI:28938"/>
        <dbReference type="ChEBI" id="CHEBI:33384"/>
        <dbReference type="EC" id="4.3.1.17"/>
    </reaction>
</comment>
<protein>
    <recommendedName>
        <fullName evidence="11">L-serine dehydratase</fullName>
        <ecNumber evidence="11">4.3.1.17</ecNumber>
    </recommendedName>
</protein>
<dbReference type="SUPFAM" id="SSF143548">
    <property type="entry name" value="Serine metabolism enzymes domain"/>
    <property type="match status" value="1"/>
</dbReference>
<dbReference type="EC" id="4.3.1.17" evidence="11"/>
<dbReference type="GO" id="GO:0006094">
    <property type="term" value="P:gluconeogenesis"/>
    <property type="evidence" value="ECO:0007669"/>
    <property type="project" value="UniProtKB-KW"/>
</dbReference>
<feature type="domain" description="Serine dehydratase-like alpha subunit" evidence="12">
    <location>
        <begin position="186"/>
        <end position="449"/>
    </location>
</feature>
<dbReference type="InterPro" id="IPR051318">
    <property type="entry name" value="Fe-S_L-Ser"/>
</dbReference>
<evidence type="ECO:0000259" key="12">
    <source>
        <dbReference type="Pfam" id="PF03313"/>
    </source>
</evidence>
<dbReference type="AlphaFoldDB" id="A0A194ALX8"/>
<keyword evidence="9 11" id="KW-0456">Lyase</keyword>
<keyword evidence="6 11" id="KW-0479">Metal-binding</keyword>
<reference evidence="15" key="1">
    <citation type="submission" date="2016-06" db="EMBL/GenBank/DDBJ databases">
        <title>Draft genome sequence of Desulfoplanes formicivorans strain Pf12B.</title>
        <authorList>
            <person name="Watanabe M."/>
            <person name="Kojima H."/>
            <person name="Fukui M."/>
        </authorList>
    </citation>
    <scope>NUCLEOTIDE SEQUENCE [LARGE SCALE GENOMIC DNA]</scope>
    <source>
        <strain evidence="15">Pf12B</strain>
    </source>
</reference>
<comment type="cofactor">
    <cofactor evidence="1 11">
        <name>[4Fe-4S] cluster</name>
        <dbReference type="ChEBI" id="CHEBI:49883"/>
    </cofactor>
</comment>
<dbReference type="EMBL" id="BDFE01000020">
    <property type="protein sequence ID" value="GAU09659.1"/>
    <property type="molecule type" value="Genomic_DNA"/>
</dbReference>
<evidence type="ECO:0000256" key="11">
    <source>
        <dbReference type="RuleBase" id="RU366059"/>
    </source>
</evidence>
<dbReference type="GO" id="GO:0051539">
    <property type="term" value="F:4 iron, 4 sulfur cluster binding"/>
    <property type="evidence" value="ECO:0007669"/>
    <property type="project" value="UniProtKB-UniRule"/>
</dbReference>
<evidence type="ECO:0000259" key="13">
    <source>
        <dbReference type="Pfam" id="PF03315"/>
    </source>
</evidence>
<dbReference type="Pfam" id="PF03315">
    <property type="entry name" value="SDH_beta"/>
    <property type="match status" value="1"/>
</dbReference>
<comment type="caution">
    <text evidence="14">The sequence shown here is derived from an EMBL/GenBank/DDBJ whole genome shotgun (WGS) entry which is preliminary data.</text>
</comment>
<dbReference type="RefSeq" id="WP_069859913.1">
    <property type="nucleotide sequence ID" value="NZ_BDFE01000020.1"/>
</dbReference>
<comment type="pathway">
    <text evidence="2">Carbohydrate biosynthesis; gluconeogenesis.</text>
</comment>
<evidence type="ECO:0000256" key="1">
    <source>
        <dbReference type="ARBA" id="ARBA00001966"/>
    </source>
</evidence>
<dbReference type="InterPro" id="IPR005130">
    <property type="entry name" value="Ser_deHydtase-like_asu"/>
</dbReference>
<dbReference type="InterPro" id="IPR005131">
    <property type="entry name" value="Ser_deHydtase_bsu"/>
</dbReference>
<sequence length="455" mass="48715">MKPITTSLFELFKIGPGPSSSHTIGPMKAGYDFITTVRTLPEDILARAVSIKVHLYGSLSATGRGHGTDRAVLAGLLGANPRTCSAEFMDGLDRDNTDGYRVAIGSNECVLTWDDIVFDAFERDSCFSNTLSIRLFGDDQTLLFEREYYSVGGGFIQWKGQKEEVRGMPAYPYATMEGLKKILRTEKLRLHEVILANEKALTGASEGEISAGLDHIITTMEEAVDTGIGSEGILPGPIGLHRKAPVLYRRACKMTHSTDHLMVALSAYAFGASEENAAGHRIVTAPTAGSSGVMPAVVYVLKNHRNIAPHALREGLMAAAAVGFLARHNASIAGADVGCQGEIGVASAMAASFLAYALGYRFQVTENAAEIALEHHLGLTCDPVLGYVQIPCIERNAMGALKAYTAFLIASAEIPGNHKVDLDQVIRAMAETGRDMCTKYKETSLGGLAQSVVQC</sequence>
<dbReference type="InterPro" id="IPR004644">
    <property type="entry name" value="Fe-S_L-Ser_mono"/>
</dbReference>
<feature type="domain" description="Serine dehydratase beta chain" evidence="13">
    <location>
        <begin position="7"/>
        <end position="159"/>
    </location>
</feature>
<keyword evidence="15" id="KW-1185">Reference proteome</keyword>
<dbReference type="OrthoDB" id="9805537at2"/>
<evidence type="ECO:0000256" key="10">
    <source>
        <dbReference type="ARBA" id="ARBA00049406"/>
    </source>
</evidence>
<evidence type="ECO:0000313" key="14">
    <source>
        <dbReference type="EMBL" id="GAU09659.1"/>
    </source>
</evidence>
<dbReference type="GO" id="GO:0003941">
    <property type="term" value="F:L-serine ammonia-lyase activity"/>
    <property type="evidence" value="ECO:0007669"/>
    <property type="project" value="UniProtKB-UniRule"/>
</dbReference>
<keyword evidence="5 11" id="KW-0004">4Fe-4S</keyword>
<keyword evidence="4 11" id="KW-0312">Gluconeogenesis</keyword>
<organism evidence="14 15">
    <name type="scientific">Desulfoplanes formicivorans</name>
    <dbReference type="NCBI Taxonomy" id="1592317"/>
    <lineage>
        <taxon>Bacteria</taxon>
        <taxon>Pseudomonadati</taxon>
        <taxon>Thermodesulfobacteriota</taxon>
        <taxon>Desulfovibrionia</taxon>
        <taxon>Desulfovibrionales</taxon>
        <taxon>Desulfoplanaceae</taxon>
        <taxon>Desulfoplanes</taxon>
    </lineage>
</organism>
<comment type="similarity">
    <text evidence="3 11">Belongs to the iron-sulfur dependent L-serine dehydratase family.</text>
</comment>
<evidence type="ECO:0000256" key="6">
    <source>
        <dbReference type="ARBA" id="ARBA00022723"/>
    </source>
</evidence>
<keyword evidence="7 11" id="KW-0408">Iron</keyword>
<keyword evidence="8 11" id="KW-0411">Iron-sulfur</keyword>
<gene>
    <name evidence="14" type="ORF">DPF_2390</name>
</gene>
<dbReference type="InterPro" id="IPR029009">
    <property type="entry name" value="ASB_dom_sf"/>
</dbReference>
<evidence type="ECO:0000256" key="3">
    <source>
        <dbReference type="ARBA" id="ARBA00008636"/>
    </source>
</evidence>
<evidence type="ECO:0000313" key="15">
    <source>
        <dbReference type="Proteomes" id="UP000095200"/>
    </source>
</evidence>
<evidence type="ECO:0000256" key="7">
    <source>
        <dbReference type="ARBA" id="ARBA00023004"/>
    </source>
</evidence>
<dbReference type="PANTHER" id="PTHR30182:SF1">
    <property type="entry name" value="L-SERINE DEHYDRATASE 1"/>
    <property type="match status" value="1"/>
</dbReference>
<dbReference type="NCBIfam" id="TIGR00720">
    <property type="entry name" value="sda_mono"/>
    <property type="match status" value="1"/>
</dbReference>
<dbReference type="Proteomes" id="UP000095200">
    <property type="component" value="Unassembled WGS sequence"/>
</dbReference>